<dbReference type="InterPro" id="IPR041457">
    <property type="entry name" value="CxC2_KDZ-assoc"/>
</dbReference>
<dbReference type="InterPro" id="IPR040521">
    <property type="entry name" value="KDZ"/>
</dbReference>
<proteinExistence type="predicted"/>
<dbReference type="AlphaFoldDB" id="A0A9P6L2Q4"/>
<organism evidence="3 4">
    <name type="scientific">Thelephora terrestris</name>
    <dbReference type="NCBI Taxonomy" id="56493"/>
    <lineage>
        <taxon>Eukaryota</taxon>
        <taxon>Fungi</taxon>
        <taxon>Dikarya</taxon>
        <taxon>Basidiomycota</taxon>
        <taxon>Agaricomycotina</taxon>
        <taxon>Agaricomycetes</taxon>
        <taxon>Thelephorales</taxon>
        <taxon>Thelephoraceae</taxon>
        <taxon>Thelephora</taxon>
    </lineage>
</organism>
<dbReference type="PANTHER" id="PTHR33096">
    <property type="entry name" value="CXC2 DOMAIN-CONTAINING PROTEIN"/>
    <property type="match status" value="1"/>
</dbReference>
<feature type="compositionally biased region" description="Acidic residues" evidence="1">
    <location>
        <begin position="1029"/>
        <end position="1054"/>
    </location>
</feature>
<reference evidence="3" key="2">
    <citation type="submission" date="2020-11" db="EMBL/GenBank/DDBJ databases">
        <authorList>
            <consortium name="DOE Joint Genome Institute"/>
            <person name="Kuo A."/>
            <person name="Miyauchi S."/>
            <person name="Kiss E."/>
            <person name="Drula E."/>
            <person name="Kohler A."/>
            <person name="Sanchez-Garcia M."/>
            <person name="Andreopoulos B."/>
            <person name="Barry K.W."/>
            <person name="Bonito G."/>
            <person name="Buee M."/>
            <person name="Carver A."/>
            <person name="Chen C."/>
            <person name="Cichocki N."/>
            <person name="Clum A."/>
            <person name="Culley D."/>
            <person name="Crous P.W."/>
            <person name="Fauchery L."/>
            <person name="Girlanda M."/>
            <person name="Hayes R."/>
            <person name="Keri Z."/>
            <person name="Labutti K."/>
            <person name="Lipzen A."/>
            <person name="Lombard V."/>
            <person name="Magnuson J."/>
            <person name="Maillard F."/>
            <person name="Morin E."/>
            <person name="Murat C."/>
            <person name="Nolan M."/>
            <person name="Ohm R."/>
            <person name="Pangilinan J."/>
            <person name="Pereira M."/>
            <person name="Perotto S."/>
            <person name="Peter M."/>
            <person name="Riley R."/>
            <person name="Sitrit Y."/>
            <person name="Stielow B."/>
            <person name="Szollosi G."/>
            <person name="Zifcakova L."/>
            <person name="Stursova M."/>
            <person name="Spatafora J.W."/>
            <person name="Tedersoo L."/>
            <person name="Vaario L.-M."/>
            <person name="Yamada A."/>
            <person name="Yan M."/>
            <person name="Wang P."/>
            <person name="Xu J."/>
            <person name="Bruns T."/>
            <person name="Baldrian P."/>
            <person name="Vilgalys R."/>
            <person name="Henrissat B."/>
            <person name="Grigoriev I.V."/>
            <person name="Hibbett D."/>
            <person name="Nagy L.G."/>
            <person name="Martin F.M."/>
        </authorList>
    </citation>
    <scope>NUCLEOTIDE SEQUENCE</scope>
    <source>
        <strain evidence="3">UH-Tt-Lm1</strain>
    </source>
</reference>
<dbReference type="PANTHER" id="PTHR33096:SF1">
    <property type="entry name" value="CXC1-LIKE CYSTEINE CLUSTER ASSOCIATED WITH KDZ TRANSPOSASES DOMAIN-CONTAINING PROTEIN"/>
    <property type="match status" value="1"/>
</dbReference>
<gene>
    <name evidence="3" type="ORF">BJ322DRAFT_1113007</name>
</gene>
<name>A0A9P6L2Q4_9AGAM</name>
<accession>A0A9P6L2Q4</accession>
<dbReference type="OrthoDB" id="3257768at2759"/>
<comment type="caution">
    <text evidence="3">The sequence shown here is derived from an EMBL/GenBank/DDBJ whole genome shotgun (WGS) entry which is preliminary data.</text>
</comment>
<evidence type="ECO:0000313" key="3">
    <source>
        <dbReference type="EMBL" id="KAF9779706.1"/>
    </source>
</evidence>
<dbReference type="Pfam" id="PF18803">
    <property type="entry name" value="CxC2"/>
    <property type="match status" value="1"/>
</dbReference>
<keyword evidence="4" id="KW-1185">Reference proteome</keyword>
<dbReference type="EMBL" id="WIUZ02000018">
    <property type="protein sequence ID" value="KAF9779706.1"/>
    <property type="molecule type" value="Genomic_DNA"/>
</dbReference>
<feature type="region of interest" description="Disordered" evidence="1">
    <location>
        <begin position="56"/>
        <end position="82"/>
    </location>
</feature>
<feature type="compositionally biased region" description="Polar residues" evidence="1">
    <location>
        <begin position="64"/>
        <end position="82"/>
    </location>
</feature>
<dbReference type="Pfam" id="PF18758">
    <property type="entry name" value="KDZ"/>
    <property type="match status" value="1"/>
</dbReference>
<evidence type="ECO:0000259" key="2">
    <source>
        <dbReference type="Pfam" id="PF18803"/>
    </source>
</evidence>
<evidence type="ECO:0000313" key="4">
    <source>
        <dbReference type="Proteomes" id="UP000736335"/>
    </source>
</evidence>
<reference evidence="3" key="1">
    <citation type="journal article" date="2020" name="Nat. Commun.">
        <title>Large-scale genome sequencing of mycorrhizal fungi provides insights into the early evolution of symbiotic traits.</title>
        <authorList>
            <person name="Miyauchi S."/>
            <person name="Kiss E."/>
            <person name="Kuo A."/>
            <person name="Drula E."/>
            <person name="Kohler A."/>
            <person name="Sanchez-Garcia M."/>
            <person name="Morin E."/>
            <person name="Andreopoulos B."/>
            <person name="Barry K.W."/>
            <person name="Bonito G."/>
            <person name="Buee M."/>
            <person name="Carver A."/>
            <person name="Chen C."/>
            <person name="Cichocki N."/>
            <person name="Clum A."/>
            <person name="Culley D."/>
            <person name="Crous P.W."/>
            <person name="Fauchery L."/>
            <person name="Girlanda M."/>
            <person name="Hayes R.D."/>
            <person name="Keri Z."/>
            <person name="LaButti K."/>
            <person name="Lipzen A."/>
            <person name="Lombard V."/>
            <person name="Magnuson J."/>
            <person name="Maillard F."/>
            <person name="Murat C."/>
            <person name="Nolan M."/>
            <person name="Ohm R.A."/>
            <person name="Pangilinan J."/>
            <person name="Pereira M.F."/>
            <person name="Perotto S."/>
            <person name="Peter M."/>
            <person name="Pfister S."/>
            <person name="Riley R."/>
            <person name="Sitrit Y."/>
            <person name="Stielow J.B."/>
            <person name="Szollosi G."/>
            <person name="Zifcakova L."/>
            <person name="Stursova M."/>
            <person name="Spatafora J.W."/>
            <person name="Tedersoo L."/>
            <person name="Vaario L.M."/>
            <person name="Yamada A."/>
            <person name="Yan M."/>
            <person name="Wang P."/>
            <person name="Xu J."/>
            <person name="Bruns T."/>
            <person name="Baldrian P."/>
            <person name="Vilgalys R."/>
            <person name="Dunand C."/>
            <person name="Henrissat B."/>
            <person name="Grigoriev I.V."/>
            <person name="Hibbett D."/>
            <person name="Nagy L.G."/>
            <person name="Martin F.M."/>
        </authorList>
    </citation>
    <scope>NUCLEOTIDE SEQUENCE</scope>
    <source>
        <strain evidence="3">UH-Tt-Lm1</strain>
    </source>
</reference>
<protein>
    <recommendedName>
        <fullName evidence="2">CxC2-like cysteine cluster KDZ transposase-associated domain-containing protein</fullName>
    </recommendedName>
</protein>
<feature type="region of interest" description="Disordered" evidence="1">
    <location>
        <begin position="1021"/>
        <end position="1054"/>
    </location>
</feature>
<feature type="domain" description="CxC2-like cysteine cluster KDZ transposase-associated" evidence="2">
    <location>
        <begin position="163"/>
        <end position="268"/>
    </location>
</feature>
<evidence type="ECO:0000256" key="1">
    <source>
        <dbReference type="SAM" id="MobiDB-lite"/>
    </source>
</evidence>
<sequence>MPRTRKRSASSDFSQVGAPGSVVFTSVDVVAGKVVKKRAFERHLFVPTFSDDSPPNDPFLNDLTEANSTAPNAKGPSRSSSTLLEEWLPHRKQFLDELLRLEGLKKGMTRSSCGECKVGAIYRCKDCFGGEVTCKECILQDHESHPLHSLEKWTGSFFEPTTLTSLGHVVQLGHKLSTSCSNPSKPIDQTVFDLNGVHRIVVRFCHCSSSSVSHQIQLLQARWFPATVFRPSTSFSFNLLDFFHKLQDQNKCNSYNFYHTIMQRSNNAKLEPEIFRYNEICLVFRLWSHLKLFKRGGAGHCCGGVDSMSDGSLAVLCPACPQPGKNTVLDSKHPIHFNTTSLGIDGCFKTKLKDRGITDPDLGTGLTYMVNSADYAAHLKDPAGTVSEETGTSCGSDLRAVDQAYTRDPKGYSVTGVVAVSCRHSFVRPTGVADLQKGERYLNVDYAFASTVSHELEMGVPHLVVTYDIACQWGRHLRERLARYKATKDVNLDSLQSFRVAVPKFHLIGHGNSCHLDYNLAFMQGVGMTHGEGVETIWSHSTSLATWSRENGPQARQALLDTHWSGWNWKKLINLRRLLKKSLERAWKLCKVQNGIAAAVTAALDPALIHSWTEMMNAYDLDSSNPNPFKEVAPSVTLNDLKAELGRVDATVKKSGTPHAHETTPSQFIMRALEIEEQQRRLRSKRLDPNDNTTICDQRRLLSQAIKSLTSPQRVYMPGASARLDEIDPTTITDAPKTVKLWLPLQLPAASRDTSCIGNLPRLELRFRLAQAYDALDLIRHLRGVYQVLLVKNQAHVSTSQGTMTRTKALFRNFALKIDQAAARYRDARTALLRLDPEGKFSPWKNDLKDLCREDIRGPSRETTDTSESRRELSWIWHTGSLQPDTGINDPQLQGVMRVEWCKAVARAERFQEEVELLVEEMRRTLCFFDWNAGNWEKLGEARVGEPTIDEEITVGMRAYAARQAALYRKLVHVFIADWYKCLELKSLGSHWLAKYPRPEAAQNRRRRLKSNVKMYHSSVFPSSAGTEDIPETEDALTDDPPSDSDPDPVDFEDDVDVALDDLDAPLWT</sequence>
<dbReference type="Proteomes" id="UP000736335">
    <property type="component" value="Unassembled WGS sequence"/>
</dbReference>